<name>A0AAQ3Q6X4_9LILI</name>
<gene>
    <name evidence="1" type="ORF">Cni_G09950</name>
</gene>
<evidence type="ECO:0000313" key="2">
    <source>
        <dbReference type="Proteomes" id="UP001327560"/>
    </source>
</evidence>
<keyword evidence="2" id="KW-1185">Reference proteome</keyword>
<evidence type="ECO:0000313" key="1">
    <source>
        <dbReference type="EMBL" id="WOL01236.1"/>
    </source>
</evidence>
<proteinExistence type="predicted"/>
<organism evidence="1 2">
    <name type="scientific">Canna indica</name>
    <name type="common">Indian-shot</name>
    <dbReference type="NCBI Taxonomy" id="4628"/>
    <lineage>
        <taxon>Eukaryota</taxon>
        <taxon>Viridiplantae</taxon>
        <taxon>Streptophyta</taxon>
        <taxon>Embryophyta</taxon>
        <taxon>Tracheophyta</taxon>
        <taxon>Spermatophyta</taxon>
        <taxon>Magnoliopsida</taxon>
        <taxon>Liliopsida</taxon>
        <taxon>Zingiberales</taxon>
        <taxon>Cannaceae</taxon>
        <taxon>Canna</taxon>
    </lineage>
</organism>
<dbReference type="EMBL" id="CP136892">
    <property type="protein sequence ID" value="WOL01236.1"/>
    <property type="molecule type" value="Genomic_DNA"/>
</dbReference>
<dbReference type="Proteomes" id="UP001327560">
    <property type="component" value="Chromosome 3"/>
</dbReference>
<dbReference type="AlphaFoldDB" id="A0AAQ3Q6X4"/>
<accession>A0AAQ3Q6X4</accession>
<reference evidence="1 2" key="1">
    <citation type="submission" date="2023-10" db="EMBL/GenBank/DDBJ databases">
        <title>Chromosome-scale genome assembly provides insights into flower coloration mechanisms of Canna indica.</title>
        <authorList>
            <person name="Li C."/>
        </authorList>
    </citation>
    <scope>NUCLEOTIDE SEQUENCE [LARGE SCALE GENOMIC DNA]</scope>
    <source>
        <tissue evidence="1">Flower</tissue>
    </source>
</reference>
<sequence length="105" mass="12030">MAVSGRLRSAVPLFGKILSSESPVLCVRSAADRDFGNPSTLRALIPIYNAIIPVPSFLFHFTIIHSWCCRSILHFRWRGLRVTKNQSSLEHRLDFVEKPNCPRFY</sequence>
<protein>
    <submittedName>
        <fullName evidence="1">ATP synthase subunit O, mitochondrial</fullName>
    </submittedName>
</protein>